<dbReference type="VEuPathDB" id="FungiDB:FOXG_06931"/>
<dbReference type="GO" id="GO:0016020">
    <property type="term" value="C:membrane"/>
    <property type="evidence" value="ECO:0007669"/>
    <property type="project" value="UniProtKB-SubCell"/>
</dbReference>
<reference evidence="10" key="1">
    <citation type="submission" date="2007-04" db="EMBL/GenBank/DDBJ databases">
        <authorList>
            <consortium name="The Broad Institute Genome Sequencing Platform"/>
            <person name="Birren B."/>
            <person name="Lander E."/>
            <person name="Galagan J."/>
            <person name="Nusbaum C."/>
            <person name="Devon K."/>
            <person name="Ma L.-J."/>
            <person name="Jaffe D."/>
            <person name="Butler J."/>
            <person name="Alvarez P."/>
            <person name="Gnerre S."/>
            <person name="Grabherr M."/>
            <person name="Kleber M."/>
            <person name="Mauceli E."/>
            <person name="Brockman W."/>
            <person name="MacCallum I.A."/>
            <person name="Young S."/>
            <person name="LaButti K."/>
            <person name="DeCaprio D."/>
            <person name="Crawford M."/>
            <person name="Koehrsen M."/>
            <person name="Engels R."/>
            <person name="Montgomery P."/>
            <person name="Pearson M."/>
            <person name="Howarth C."/>
            <person name="Larson L."/>
            <person name="White J."/>
            <person name="O'Leary S."/>
            <person name="Kodira C."/>
            <person name="Zeng Q."/>
            <person name="Yandava C."/>
            <person name="Alvarado L."/>
            <person name="Kistler C."/>
            <person name="Shim W.-B."/>
            <person name="Kang S."/>
            <person name="Woloshuk C."/>
        </authorList>
    </citation>
    <scope>NUCLEOTIDE SEQUENCE</scope>
    <source>
        <strain evidence="10">4287</strain>
    </source>
</reference>
<evidence type="ECO:0000256" key="4">
    <source>
        <dbReference type="ARBA" id="ARBA00023136"/>
    </source>
</evidence>
<dbReference type="InterPro" id="IPR049326">
    <property type="entry name" value="Rhodopsin_dom_fungi"/>
</dbReference>
<dbReference type="GeneID" id="28948708"/>
<evidence type="ECO:0000256" key="2">
    <source>
        <dbReference type="ARBA" id="ARBA00022692"/>
    </source>
</evidence>
<sequence length="371" mass="42200">MPITQKELKQLLAAPALEAPNGVTPEFENPPNGNILAYRITTFCMVLTTLCVIIRLYGRWLLEPRELTTIPSPAFMICAYGAFCGAIFAAYAFINSPGSYVHTWNLRRSDLVEPFRLILVYRCCYSAALPCIKSAILVDWCQVFATQRDRKNVFWVVSIALIVLQCAWGVIYIVLLNLQCNPHHGIWEFWVCEERYKLSDIMLASPIIQLVTDVIIAMLPQTKIWGLQMSWQRRTIVAIFFGVSAIACIAASFVLYYTVTFTKEEDTMWNIGPLRSWSDLEMTCGFFILSATRIRKMVAKSRLFVTVKNFLDMTIKSRDPPNENFGPQFVFNPHDKLNQTSDNSSQLHKHGVSMDNLTSGSQEQLRPGEQV</sequence>
<dbReference type="Pfam" id="PF20684">
    <property type="entry name" value="Fung_rhodopsin"/>
    <property type="match status" value="1"/>
</dbReference>
<feature type="transmembrane region" description="Helical" evidence="7">
    <location>
        <begin position="153"/>
        <end position="178"/>
    </location>
</feature>
<dbReference type="VEuPathDB" id="FungiDB:FOXG_16299"/>
<dbReference type="RefSeq" id="XP_018256614.1">
    <property type="nucleotide sequence ID" value="XM_018396164.1"/>
</dbReference>
<evidence type="ECO:0000256" key="1">
    <source>
        <dbReference type="ARBA" id="ARBA00004141"/>
    </source>
</evidence>
<evidence type="ECO:0000256" key="6">
    <source>
        <dbReference type="SAM" id="MobiDB-lite"/>
    </source>
</evidence>
<evidence type="ECO:0000256" key="7">
    <source>
        <dbReference type="SAM" id="Phobius"/>
    </source>
</evidence>
<dbReference type="KEGG" id="fox:FOXG_06931"/>
<dbReference type="OrthoDB" id="4682787at2759"/>
<reference evidence="10" key="2">
    <citation type="journal article" date="2010" name="Nature">
        <title>Comparative genomics reveals mobile pathogenicity chromosomes in Fusarium.</title>
        <authorList>
            <person name="Ma L.J."/>
            <person name="van der Does H.C."/>
            <person name="Borkovich K.A."/>
            <person name="Coleman J.J."/>
            <person name="Daboussi M.J."/>
            <person name="Di Pietro A."/>
            <person name="Dufresne M."/>
            <person name="Freitag M."/>
            <person name="Grabherr M."/>
            <person name="Henrissat B."/>
            <person name="Houterman P.M."/>
            <person name="Kang S."/>
            <person name="Shim W.B."/>
            <person name="Woloshuk C."/>
            <person name="Xie X."/>
            <person name="Xu J.R."/>
            <person name="Antoniw J."/>
            <person name="Baker S.E."/>
            <person name="Bluhm B.H."/>
            <person name="Breakspear A."/>
            <person name="Brown D.W."/>
            <person name="Butchko R.A."/>
            <person name="Chapman S."/>
            <person name="Coulson R."/>
            <person name="Coutinho P.M."/>
            <person name="Danchin E.G."/>
            <person name="Diener A."/>
            <person name="Gale L.R."/>
            <person name="Gardiner D.M."/>
            <person name="Goff S."/>
            <person name="Hammond-Kosack K.E."/>
            <person name="Hilburn K."/>
            <person name="Hua-Van A."/>
            <person name="Jonkers W."/>
            <person name="Kazan K."/>
            <person name="Kodira C.D."/>
            <person name="Koehrsen M."/>
            <person name="Kumar L."/>
            <person name="Lee Y.H."/>
            <person name="Li L."/>
            <person name="Manners J.M."/>
            <person name="Miranda-Saavedra D."/>
            <person name="Mukherjee M."/>
            <person name="Park G."/>
            <person name="Park J."/>
            <person name="Park S.Y."/>
            <person name="Proctor R.H."/>
            <person name="Regev A."/>
            <person name="Ruiz-Roldan M.C."/>
            <person name="Sain D."/>
            <person name="Sakthikumar S."/>
            <person name="Sykes S."/>
            <person name="Schwartz D.C."/>
            <person name="Turgeon B.G."/>
            <person name="Wapinski I."/>
            <person name="Yoder O."/>
            <person name="Young S."/>
            <person name="Zeng Q."/>
            <person name="Zhou S."/>
            <person name="Galagan J."/>
            <person name="Cuomo C.A."/>
            <person name="Kistler H.C."/>
            <person name="Rep M."/>
        </authorList>
    </citation>
    <scope>NUCLEOTIDE SEQUENCE [LARGE SCALE GENOMIC DNA]</scope>
    <source>
        <strain evidence="10">4287</strain>
    </source>
</reference>
<protein>
    <recommendedName>
        <fullName evidence="8">Rhodopsin domain-containing protein</fullName>
    </recommendedName>
</protein>
<evidence type="ECO:0000313" key="11">
    <source>
        <dbReference type="EMBL" id="KNB18896.1"/>
    </source>
</evidence>
<dbReference type="EMBL" id="DS231728">
    <property type="protein sequence ID" value="KNB18896.1"/>
    <property type="molecule type" value="Genomic_DNA"/>
</dbReference>
<dbReference type="RefSeq" id="XP_018243008.1">
    <property type="nucleotide sequence ID" value="XM_018385571.1"/>
</dbReference>
<feature type="compositionally biased region" description="Polar residues" evidence="6">
    <location>
        <begin position="355"/>
        <end position="364"/>
    </location>
</feature>
<evidence type="ECO:0000313" key="12">
    <source>
        <dbReference type="Proteomes" id="UP000009097"/>
    </source>
</evidence>
<dbReference type="EMBL" id="DS231727">
    <property type="protein sequence ID" value="KNB18569.1"/>
    <property type="molecule type" value="Genomic_DNA"/>
</dbReference>
<gene>
    <name evidence="9" type="ORF">FOXG_06931</name>
    <name evidence="10" type="ORF">FOXG_16079</name>
    <name evidence="11" type="ORF">FOXG_16299</name>
</gene>
<dbReference type="GeneID" id="28957204"/>
<dbReference type="KEGG" id="fox:FOXG_16299"/>
<evidence type="ECO:0000313" key="10">
    <source>
        <dbReference type="EMBL" id="KNB18569.1"/>
    </source>
</evidence>
<dbReference type="PANTHER" id="PTHR33048">
    <property type="entry name" value="PTH11-LIKE INTEGRAL MEMBRANE PROTEIN (AFU_ORTHOLOGUE AFUA_5G11245)"/>
    <property type="match status" value="1"/>
</dbReference>
<keyword evidence="4 7" id="KW-0472">Membrane</keyword>
<dbReference type="PANTHER" id="PTHR33048:SF47">
    <property type="entry name" value="INTEGRAL MEMBRANE PROTEIN-RELATED"/>
    <property type="match status" value="1"/>
</dbReference>
<dbReference type="Proteomes" id="UP000009097">
    <property type="component" value="Unassembled WGS sequence"/>
</dbReference>
<dbReference type="InterPro" id="IPR052337">
    <property type="entry name" value="SAT4-like"/>
</dbReference>
<feature type="transmembrane region" description="Helical" evidence="7">
    <location>
        <begin position="70"/>
        <end position="94"/>
    </location>
</feature>
<proteinExistence type="inferred from homology"/>
<feature type="domain" description="Rhodopsin" evidence="8">
    <location>
        <begin position="83"/>
        <end position="299"/>
    </location>
</feature>
<accession>A0A0J9W676</accession>
<evidence type="ECO:0000256" key="3">
    <source>
        <dbReference type="ARBA" id="ARBA00022989"/>
    </source>
</evidence>
<dbReference type="EMBL" id="DS231702">
    <property type="protein sequence ID" value="KNB04963.1"/>
    <property type="molecule type" value="Genomic_DNA"/>
</dbReference>
<keyword evidence="2 7" id="KW-0812">Transmembrane</keyword>
<name>A0A0J9W676_FUSO4</name>
<dbReference type="AlphaFoldDB" id="A0A0J9W676"/>
<dbReference type="KEGG" id="fox:FOXG_16079"/>
<dbReference type="RefSeq" id="XP_018256941.1">
    <property type="nucleotide sequence ID" value="XM_018396352.1"/>
</dbReference>
<dbReference type="VEuPathDB" id="FungiDB:FOXG_16079"/>
<organism evidence="10 12">
    <name type="scientific">Fusarium oxysporum f. sp. lycopersici (strain 4287 / CBS 123668 / FGSC 9935 / NRRL 34936)</name>
    <name type="common">Fusarium vascular wilt of tomato</name>
    <dbReference type="NCBI Taxonomy" id="426428"/>
    <lineage>
        <taxon>Eukaryota</taxon>
        <taxon>Fungi</taxon>
        <taxon>Dikarya</taxon>
        <taxon>Ascomycota</taxon>
        <taxon>Pezizomycotina</taxon>
        <taxon>Sordariomycetes</taxon>
        <taxon>Hypocreomycetidae</taxon>
        <taxon>Hypocreales</taxon>
        <taxon>Nectriaceae</taxon>
        <taxon>Fusarium</taxon>
        <taxon>Fusarium oxysporum species complex</taxon>
    </lineage>
</organism>
<dbReference type="GeneID" id="28957042"/>
<evidence type="ECO:0000256" key="5">
    <source>
        <dbReference type="ARBA" id="ARBA00038359"/>
    </source>
</evidence>
<keyword evidence="3 7" id="KW-1133">Transmembrane helix</keyword>
<evidence type="ECO:0000313" key="9">
    <source>
        <dbReference type="EMBL" id="KNB04963.1"/>
    </source>
</evidence>
<feature type="transmembrane region" description="Helical" evidence="7">
    <location>
        <begin position="36"/>
        <end position="58"/>
    </location>
</feature>
<feature type="transmembrane region" description="Helical" evidence="7">
    <location>
        <begin position="236"/>
        <end position="257"/>
    </location>
</feature>
<comment type="subcellular location">
    <subcellularLocation>
        <location evidence="1">Membrane</location>
        <topology evidence="1">Multi-pass membrane protein</topology>
    </subcellularLocation>
</comment>
<feature type="region of interest" description="Disordered" evidence="6">
    <location>
        <begin position="340"/>
        <end position="371"/>
    </location>
</feature>
<evidence type="ECO:0000259" key="8">
    <source>
        <dbReference type="Pfam" id="PF20684"/>
    </source>
</evidence>
<comment type="similarity">
    <text evidence="5">Belongs to the SAT4 family.</text>
</comment>